<evidence type="ECO:0000256" key="4">
    <source>
        <dbReference type="SAM" id="SignalP"/>
    </source>
</evidence>
<dbReference type="CDD" id="cd16027">
    <property type="entry name" value="SGSH"/>
    <property type="match status" value="1"/>
</dbReference>
<dbReference type="Pfam" id="PF13202">
    <property type="entry name" value="EF-hand_5"/>
    <property type="match status" value="2"/>
</dbReference>
<dbReference type="PROSITE" id="PS50222">
    <property type="entry name" value="EF_HAND_2"/>
    <property type="match status" value="1"/>
</dbReference>
<dbReference type="Gene3D" id="1.10.238.10">
    <property type="entry name" value="EF-hand"/>
    <property type="match status" value="1"/>
</dbReference>
<feature type="chain" id="PRO_5046046087" evidence="4">
    <location>
        <begin position="45"/>
        <end position="571"/>
    </location>
</feature>
<dbReference type="InterPro" id="IPR050738">
    <property type="entry name" value="Sulfatase"/>
</dbReference>
<dbReference type="CDD" id="cd00051">
    <property type="entry name" value="EFh"/>
    <property type="match status" value="1"/>
</dbReference>
<accession>A0ABW0KWA4</accession>
<comment type="similarity">
    <text evidence="1">Belongs to the sulfatase family.</text>
</comment>
<evidence type="ECO:0000256" key="1">
    <source>
        <dbReference type="ARBA" id="ARBA00008779"/>
    </source>
</evidence>
<feature type="region of interest" description="Disordered" evidence="3">
    <location>
        <begin position="496"/>
        <end position="537"/>
    </location>
</feature>
<evidence type="ECO:0000259" key="5">
    <source>
        <dbReference type="PROSITE" id="PS50222"/>
    </source>
</evidence>
<evidence type="ECO:0000256" key="3">
    <source>
        <dbReference type="SAM" id="MobiDB-lite"/>
    </source>
</evidence>
<sequence>MKLRALFIAFSSVASLRSLLRSSTRFAVLAVSLGSALALPAAHAAAPNILFVLSDDHSYPFIHCYGREEMKTPNLDRLAAEGIMCRRMFTGAPQCVPSRATIMTGRSPVACRMTRFSSPLPRDEITFPEILKKDAGYFVGCCGRTYHLDGSGRSPEASSQVFEEHHLVTFKDRFDYVDASGQDTLPTKINEFFDQKPKDKPYFLWVGFSDPHHAWNTGKNPPDPAKLKVPGFLPDLPGVRNDLSAYEGEIEHCDGDFQRVLDLIKERAGLENTLIIFMGDNGMAFPSGKGSLHDPGLNVPLLAWWPGVIKPGGDSSALISGEDIAPTCLEAAGLPVPERMSGISFLPLLKGAKFEKERQHIFAERGPHGSATFNEGTTASGVDYSRCVRSARYKLIYNVTPNLRYTPVDSGGDPSWKDITKAHEDKTLATEFEDLWFTSPRPVYELYDLQEDPAELHNLYGQKGLEAATLELKTALQKKMILDYDYLPLPIAGDAKPKGKANAQPKNNPSRAEQFKRLDTDHDGKLTKEEFSARRNAEDAAKWFKARDVDGSGTIDQAEYTASTVPNPPKK</sequence>
<name>A0ABW0KWA4_9BACT</name>
<dbReference type="EMBL" id="JBHSMQ010000013">
    <property type="protein sequence ID" value="MFC5457803.1"/>
    <property type="molecule type" value="Genomic_DNA"/>
</dbReference>
<gene>
    <name evidence="6" type="ORF">ACFQDI_23240</name>
</gene>
<keyword evidence="4" id="KW-0732">Signal</keyword>
<comment type="caution">
    <text evidence="6">The sequence shown here is derived from an EMBL/GenBank/DDBJ whole genome shotgun (WGS) entry which is preliminary data.</text>
</comment>
<evidence type="ECO:0000313" key="6">
    <source>
        <dbReference type="EMBL" id="MFC5457803.1"/>
    </source>
</evidence>
<dbReference type="Proteomes" id="UP001596052">
    <property type="component" value="Unassembled WGS sequence"/>
</dbReference>
<dbReference type="InterPro" id="IPR017850">
    <property type="entry name" value="Alkaline_phosphatase_core_sf"/>
</dbReference>
<dbReference type="Pfam" id="PF00884">
    <property type="entry name" value="Sulfatase"/>
    <property type="match status" value="1"/>
</dbReference>
<dbReference type="PROSITE" id="PS00018">
    <property type="entry name" value="EF_HAND_1"/>
    <property type="match status" value="1"/>
</dbReference>
<feature type="signal peptide" evidence="4">
    <location>
        <begin position="1"/>
        <end position="44"/>
    </location>
</feature>
<dbReference type="PANTHER" id="PTHR42693">
    <property type="entry name" value="ARYLSULFATASE FAMILY MEMBER"/>
    <property type="match status" value="1"/>
</dbReference>
<dbReference type="InterPro" id="IPR002048">
    <property type="entry name" value="EF_hand_dom"/>
</dbReference>
<dbReference type="Gene3D" id="3.40.720.10">
    <property type="entry name" value="Alkaline Phosphatase, subunit A"/>
    <property type="match status" value="1"/>
</dbReference>
<dbReference type="InterPro" id="IPR011992">
    <property type="entry name" value="EF-hand-dom_pair"/>
</dbReference>
<keyword evidence="7" id="KW-1185">Reference proteome</keyword>
<evidence type="ECO:0000256" key="2">
    <source>
        <dbReference type="ARBA" id="ARBA00022801"/>
    </source>
</evidence>
<dbReference type="SUPFAM" id="SSF53649">
    <property type="entry name" value="Alkaline phosphatase-like"/>
    <property type="match status" value="1"/>
</dbReference>
<feature type="compositionally biased region" description="Basic and acidic residues" evidence="3">
    <location>
        <begin position="513"/>
        <end position="537"/>
    </location>
</feature>
<keyword evidence="2" id="KW-0378">Hydrolase</keyword>
<dbReference type="PANTHER" id="PTHR42693:SF53">
    <property type="entry name" value="ENDO-4-O-SULFATASE"/>
    <property type="match status" value="1"/>
</dbReference>
<protein>
    <submittedName>
        <fullName evidence="6">Sulfatase-like hydrolase/transferase</fullName>
    </submittedName>
</protein>
<evidence type="ECO:0000313" key="7">
    <source>
        <dbReference type="Proteomes" id="UP001596052"/>
    </source>
</evidence>
<organism evidence="6 7">
    <name type="scientific">Prosthecobacter fluviatilis</name>
    <dbReference type="NCBI Taxonomy" id="445931"/>
    <lineage>
        <taxon>Bacteria</taxon>
        <taxon>Pseudomonadati</taxon>
        <taxon>Verrucomicrobiota</taxon>
        <taxon>Verrucomicrobiia</taxon>
        <taxon>Verrucomicrobiales</taxon>
        <taxon>Verrucomicrobiaceae</taxon>
        <taxon>Prosthecobacter</taxon>
    </lineage>
</organism>
<dbReference type="InterPro" id="IPR000917">
    <property type="entry name" value="Sulfatase_N"/>
</dbReference>
<feature type="domain" description="EF-hand" evidence="5">
    <location>
        <begin position="535"/>
        <end position="570"/>
    </location>
</feature>
<proteinExistence type="inferred from homology"/>
<dbReference type="RefSeq" id="WP_377171507.1">
    <property type="nucleotide sequence ID" value="NZ_JBHSMQ010000013.1"/>
</dbReference>
<dbReference type="SUPFAM" id="SSF47473">
    <property type="entry name" value="EF-hand"/>
    <property type="match status" value="1"/>
</dbReference>
<dbReference type="InterPro" id="IPR018247">
    <property type="entry name" value="EF_Hand_1_Ca_BS"/>
</dbReference>
<reference evidence="7" key="1">
    <citation type="journal article" date="2019" name="Int. J. Syst. Evol. Microbiol.">
        <title>The Global Catalogue of Microorganisms (GCM) 10K type strain sequencing project: providing services to taxonomists for standard genome sequencing and annotation.</title>
        <authorList>
            <consortium name="The Broad Institute Genomics Platform"/>
            <consortium name="The Broad Institute Genome Sequencing Center for Infectious Disease"/>
            <person name="Wu L."/>
            <person name="Ma J."/>
        </authorList>
    </citation>
    <scope>NUCLEOTIDE SEQUENCE [LARGE SCALE GENOMIC DNA]</scope>
    <source>
        <strain evidence="7">CGMCC 4.1469</strain>
    </source>
</reference>